<dbReference type="Gene3D" id="3.40.50.720">
    <property type="entry name" value="NAD(P)-binding Rossmann-like Domain"/>
    <property type="match status" value="1"/>
</dbReference>
<dbReference type="SUPFAM" id="SSF51735">
    <property type="entry name" value="NAD(P)-binding Rossmann-fold domains"/>
    <property type="match status" value="1"/>
</dbReference>
<dbReference type="PRINTS" id="PR00081">
    <property type="entry name" value="GDHRDH"/>
</dbReference>
<dbReference type="InterPro" id="IPR036291">
    <property type="entry name" value="NAD(P)-bd_dom_sf"/>
</dbReference>
<dbReference type="InterPro" id="IPR020904">
    <property type="entry name" value="Sc_DH/Rdtase_CS"/>
</dbReference>
<keyword evidence="2" id="KW-0560">Oxidoreductase</keyword>
<evidence type="ECO:0000313" key="5">
    <source>
        <dbReference type="Proteomes" id="UP000671914"/>
    </source>
</evidence>
<sequence length="246" mass="24994">MRRDGVVVVTGAASGIGAATVAHLRSRGRVVVGIDLAGPGADPAVHHLADVTDADAVAGAIERIDGGVGPVRGLVTCAGIIRVEDALEMPAVEFRRVLDVNVTGTFLAAQAAARVMARRGGGSIVTVASVSGILAAPHRAAYSASKGAVMALTRALAFDLASRRIRVNAVAPGSTETPLLRSVQSPALRDAVLASVPLGRLGQPVEIAEVVEFLLGDGGSFVTGQTWAVDGGQSVQAGWQLPEEES</sequence>
<dbReference type="Pfam" id="PF13561">
    <property type="entry name" value="adh_short_C2"/>
    <property type="match status" value="1"/>
</dbReference>
<dbReference type="GO" id="GO:0016616">
    <property type="term" value="F:oxidoreductase activity, acting on the CH-OH group of donors, NAD or NADP as acceptor"/>
    <property type="evidence" value="ECO:0007669"/>
    <property type="project" value="TreeGrafter"/>
</dbReference>
<gene>
    <name evidence="4" type="ORF">G127AT_05510</name>
</gene>
<dbReference type="PANTHER" id="PTHR42760">
    <property type="entry name" value="SHORT-CHAIN DEHYDROGENASES/REDUCTASES FAMILY MEMBER"/>
    <property type="match status" value="1"/>
</dbReference>
<dbReference type="SMART" id="SM00822">
    <property type="entry name" value="PKS_KR"/>
    <property type="match status" value="1"/>
</dbReference>
<feature type="domain" description="Ketoreductase" evidence="3">
    <location>
        <begin position="5"/>
        <end position="164"/>
    </location>
</feature>
<dbReference type="PANTHER" id="PTHR42760:SF123">
    <property type="entry name" value="OXIDOREDUCTASE"/>
    <property type="match status" value="1"/>
</dbReference>
<evidence type="ECO:0000256" key="1">
    <source>
        <dbReference type="ARBA" id="ARBA00006484"/>
    </source>
</evidence>
<keyword evidence="5" id="KW-1185">Reference proteome</keyword>
<dbReference type="FunFam" id="3.40.50.720:FF:000084">
    <property type="entry name" value="Short-chain dehydrogenase reductase"/>
    <property type="match status" value="1"/>
</dbReference>
<dbReference type="EMBL" id="CP071696">
    <property type="protein sequence ID" value="QTX05663.1"/>
    <property type="molecule type" value="Genomic_DNA"/>
</dbReference>
<dbReference type="Proteomes" id="UP000671914">
    <property type="component" value="Chromosome"/>
</dbReference>
<dbReference type="CDD" id="cd05233">
    <property type="entry name" value="SDR_c"/>
    <property type="match status" value="1"/>
</dbReference>
<comment type="similarity">
    <text evidence="1">Belongs to the short-chain dehydrogenases/reductases (SDR) family.</text>
</comment>
<accession>A0A975IPH9</accession>
<proteinExistence type="inferred from homology"/>
<reference evidence="4" key="1">
    <citation type="submission" date="2021-03" db="EMBL/GenBank/DDBJ databases">
        <title>Agromyces archimandritus sp. nov., isolated from the cockroach Archimandrita tessellata.</title>
        <authorList>
            <person name="Guzman J."/>
            <person name="Ortuzar M."/>
            <person name="Poehlein A."/>
            <person name="Daniel R."/>
            <person name="Trujillo M."/>
            <person name="Vilcinskas A."/>
        </authorList>
    </citation>
    <scope>NUCLEOTIDE SEQUENCE</scope>
    <source>
        <strain evidence="4">G127AT</strain>
    </source>
</reference>
<organism evidence="4 5">
    <name type="scientific">Agromyces archimandritae</name>
    <dbReference type="NCBI Taxonomy" id="2781962"/>
    <lineage>
        <taxon>Bacteria</taxon>
        <taxon>Bacillati</taxon>
        <taxon>Actinomycetota</taxon>
        <taxon>Actinomycetes</taxon>
        <taxon>Micrococcales</taxon>
        <taxon>Microbacteriaceae</taxon>
        <taxon>Agromyces</taxon>
    </lineage>
</organism>
<dbReference type="GO" id="GO:0030497">
    <property type="term" value="P:fatty acid elongation"/>
    <property type="evidence" value="ECO:0007669"/>
    <property type="project" value="TreeGrafter"/>
</dbReference>
<dbReference type="PRINTS" id="PR00080">
    <property type="entry name" value="SDRFAMILY"/>
</dbReference>
<name>A0A975IPH9_9MICO</name>
<dbReference type="RefSeq" id="WP_210900860.1">
    <property type="nucleotide sequence ID" value="NZ_CP071696.1"/>
</dbReference>
<dbReference type="InterPro" id="IPR057326">
    <property type="entry name" value="KR_dom"/>
</dbReference>
<dbReference type="PROSITE" id="PS00061">
    <property type="entry name" value="ADH_SHORT"/>
    <property type="match status" value="1"/>
</dbReference>
<dbReference type="AlphaFoldDB" id="A0A975IPH9"/>
<evidence type="ECO:0000259" key="3">
    <source>
        <dbReference type="SMART" id="SM00822"/>
    </source>
</evidence>
<dbReference type="KEGG" id="aarc:G127AT_05510"/>
<evidence type="ECO:0000313" key="4">
    <source>
        <dbReference type="EMBL" id="QTX05663.1"/>
    </source>
</evidence>
<dbReference type="InterPro" id="IPR002347">
    <property type="entry name" value="SDR_fam"/>
</dbReference>
<evidence type="ECO:0000256" key="2">
    <source>
        <dbReference type="ARBA" id="ARBA00023002"/>
    </source>
</evidence>
<protein>
    <submittedName>
        <fullName evidence="4">SDR family oxidoreductase</fullName>
    </submittedName>
</protein>